<comment type="caution">
    <text evidence="8">The sequence shown here is derived from an EMBL/GenBank/DDBJ whole genome shotgun (WGS) entry which is preliminary data.</text>
</comment>
<evidence type="ECO:0000313" key="8">
    <source>
        <dbReference type="EMBL" id="NNM72419.1"/>
    </source>
</evidence>
<reference evidence="8 9" key="1">
    <citation type="submission" date="2020-04" db="EMBL/GenBank/DDBJ databases">
        <title>Enterovirga sp. isolate from soil.</title>
        <authorList>
            <person name="Chea S."/>
            <person name="Kim D.-U."/>
        </authorList>
    </citation>
    <scope>NUCLEOTIDE SEQUENCE [LARGE SCALE GENOMIC DNA]</scope>
    <source>
        <strain evidence="8 9">DB1703</strain>
    </source>
</reference>
<keyword evidence="9" id="KW-1185">Reference proteome</keyword>
<dbReference type="Gene3D" id="1.10.443.10">
    <property type="entry name" value="Intergrase catalytic core"/>
    <property type="match status" value="1"/>
</dbReference>
<evidence type="ECO:0000256" key="5">
    <source>
        <dbReference type="PROSITE-ProRule" id="PRU01248"/>
    </source>
</evidence>
<dbReference type="InterPro" id="IPR013762">
    <property type="entry name" value="Integrase-like_cat_sf"/>
</dbReference>
<dbReference type="GO" id="GO:0006310">
    <property type="term" value="P:DNA recombination"/>
    <property type="evidence" value="ECO:0007669"/>
    <property type="project" value="UniProtKB-KW"/>
</dbReference>
<dbReference type="GO" id="GO:0015074">
    <property type="term" value="P:DNA integration"/>
    <property type="evidence" value="ECO:0007669"/>
    <property type="project" value="UniProtKB-KW"/>
</dbReference>
<dbReference type="GO" id="GO:0003677">
    <property type="term" value="F:DNA binding"/>
    <property type="evidence" value="ECO:0007669"/>
    <property type="project" value="UniProtKB-UniRule"/>
</dbReference>
<dbReference type="EMBL" id="JABEPP010000002">
    <property type="protein sequence ID" value="NNM72419.1"/>
    <property type="molecule type" value="Genomic_DNA"/>
</dbReference>
<accession>A0A849I7N9</accession>
<dbReference type="AlphaFoldDB" id="A0A849I7N9"/>
<dbReference type="InterPro" id="IPR044068">
    <property type="entry name" value="CB"/>
</dbReference>
<dbReference type="RefSeq" id="WP_171217892.1">
    <property type="nucleotide sequence ID" value="NZ_JABEPP010000002.1"/>
</dbReference>
<dbReference type="PROSITE" id="PS51900">
    <property type="entry name" value="CB"/>
    <property type="match status" value="1"/>
</dbReference>
<comment type="similarity">
    <text evidence="1">Belongs to the 'phage' integrase family.</text>
</comment>
<dbReference type="InterPro" id="IPR010998">
    <property type="entry name" value="Integrase_recombinase_N"/>
</dbReference>
<feature type="domain" description="Tyr recombinase" evidence="6">
    <location>
        <begin position="353"/>
        <end position="544"/>
    </location>
</feature>
<keyword evidence="4" id="KW-0233">DNA recombination</keyword>
<keyword evidence="2" id="KW-0229">DNA integration</keyword>
<dbReference type="InterPro" id="IPR050808">
    <property type="entry name" value="Phage_Integrase"/>
</dbReference>
<gene>
    <name evidence="8" type="ORF">HJG44_08435</name>
</gene>
<name>A0A849I7N9_9HYPH</name>
<evidence type="ECO:0000313" key="9">
    <source>
        <dbReference type="Proteomes" id="UP000564885"/>
    </source>
</evidence>
<dbReference type="PANTHER" id="PTHR30629">
    <property type="entry name" value="PROPHAGE INTEGRASE"/>
    <property type="match status" value="1"/>
</dbReference>
<dbReference type="SUPFAM" id="SSF56349">
    <property type="entry name" value="DNA breaking-rejoining enzymes"/>
    <property type="match status" value="1"/>
</dbReference>
<dbReference type="InterPro" id="IPR011010">
    <property type="entry name" value="DNA_brk_join_enz"/>
</dbReference>
<evidence type="ECO:0000259" key="7">
    <source>
        <dbReference type="PROSITE" id="PS51900"/>
    </source>
</evidence>
<evidence type="ECO:0000259" key="6">
    <source>
        <dbReference type="PROSITE" id="PS51898"/>
    </source>
</evidence>
<organism evidence="8 9">
    <name type="scientific">Enterovirga aerilata</name>
    <dbReference type="NCBI Taxonomy" id="2730920"/>
    <lineage>
        <taxon>Bacteria</taxon>
        <taxon>Pseudomonadati</taxon>
        <taxon>Pseudomonadota</taxon>
        <taxon>Alphaproteobacteria</taxon>
        <taxon>Hyphomicrobiales</taxon>
        <taxon>Methylobacteriaceae</taxon>
        <taxon>Enterovirga</taxon>
    </lineage>
</organism>
<sequence>MTRPTRRSDSSYFQFQHRVPLDVVQKARGRSITFNFPAMGLDDEHTTTAKLGVHVKFSLKTRDPDVSKARSGLAEEQLRRVYDALRQGPRRQTNKNLVALSGAAYRLLITKFGDDPGLPDGWIAFKGINRAVFEGRVPGAPPIDLLNLPDRDLKLAREAFGRDLTTAINSLPDNTFAGLESRFGQVADDILAMHGVELVEDDRPRLLYLIGTAAYDAGRRLRQHARGDYSEDPSEKRFPPYEAAPPAIALTDLFNRWKAERQPPASTLATWRGVVRSLETFVGNKAAGAIDENDILRWKDDLLTGDRPKSAKTVKDSYLVAIKTVFNFGVSNRLVPQNPAKDVRVLHRRRAGETKLPYDDDEVRALLQLAAGERHPSRRWLPYLAAFSGSRIGEVAQLWGRRIIERDSIVIMQIRPAEDGGRLKNLDSERDVPIHHSLLDAGFMGFVRDRGEGPLFYERSSGNREKEHATAGVTNRLGQWIRASGFDDPRKQPSHALRHWFNSAGQRVGLSDALVDAISGHAPKTVADRHYRHADMAMKLNAVNRIAALVWP</sequence>
<dbReference type="Proteomes" id="UP000564885">
    <property type="component" value="Unassembled WGS sequence"/>
</dbReference>
<evidence type="ECO:0000256" key="3">
    <source>
        <dbReference type="ARBA" id="ARBA00023125"/>
    </source>
</evidence>
<dbReference type="PANTHER" id="PTHR30629:SF2">
    <property type="entry name" value="PROPHAGE INTEGRASE INTS-RELATED"/>
    <property type="match status" value="1"/>
</dbReference>
<feature type="domain" description="Core-binding (CB)" evidence="7">
    <location>
        <begin position="248"/>
        <end position="330"/>
    </location>
</feature>
<keyword evidence="3 5" id="KW-0238">DNA-binding</keyword>
<dbReference type="Gene3D" id="1.10.150.130">
    <property type="match status" value="1"/>
</dbReference>
<evidence type="ECO:0008006" key="10">
    <source>
        <dbReference type="Google" id="ProtNLM"/>
    </source>
</evidence>
<evidence type="ECO:0000256" key="4">
    <source>
        <dbReference type="ARBA" id="ARBA00023172"/>
    </source>
</evidence>
<evidence type="ECO:0000256" key="2">
    <source>
        <dbReference type="ARBA" id="ARBA00022908"/>
    </source>
</evidence>
<evidence type="ECO:0000256" key="1">
    <source>
        <dbReference type="ARBA" id="ARBA00008857"/>
    </source>
</evidence>
<protein>
    <recommendedName>
        <fullName evidence="10">Tyrosine-type recombinase/integrase</fullName>
    </recommendedName>
</protein>
<dbReference type="PROSITE" id="PS51898">
    <property type="entry name" value="TYR_RECOMBINASE"/>
    <property type="match status" value="1"/>
</dbReference>
<dbReference type="InterPro" id="IPR002104">
    <property type="entry name" value="Integrase_catalytic"/>
</dbReference>
<proteinExistence type="inferred from homology"/>